<name>A0A1V3ZYW3_9ACTN</name>
<reference evidence="3 4" key="1">
    <citation type="submission" date="2017-02" db="EMBL/GenBank/DDBJ databases">
        <title>Draft Genome Sequence of Streptomyces tsukubaensis F601, a Producer of the immunosuppressant tacrolimus FK506.</title>
        <authorList>
            <person name="Zong G."/>
            <person name="Zhong C."/>
            <person name="Fu J."/>
            <person name="Qin R."/>
            <person name="Cao G."/>
        </authorList>
    </citation>
    <scope>NUCLEOTIDE SEQUENCE [LARGE SCALE GENOMIC DNA]</scope>
    <source>
        <strain evidence="3 4">F601</strain>
    </source>
</reference>
<feature type="region of interest" description="Disordered" evidence="1">
    <location>
        <begin position="329"/>
        <end position="355"/>
    </location>
</feature>
<dbReference type="Proteomes" id="UP000190539">
    <property type="component" value="Unassembled WGS sequence"/>
</dbReference>
<accession>A0A1V3ZYW3</accession>
<dbReference type="InterPro" id="IPR036812">
    <property type="entry name" value="NAD(P)_OxRdtase_dom_sf"/>
</dbReference>
<dbReference type="EMBL" id="MVFC01000064">
    <property type="protein sequence ID" value="OON71317.1"/>
    <property type="molecule type" value="Genomic_DNA"/>
</dbReference>
<comment type="caution">
    <text evidence="3">The sequence shown here is derived from an EMBL/GenBank/DDBJ whole genome shotgun (WGS) entry which is preliminary data.</text>
</comment>
<keyword evidence="4" id="KW-1185">Reference proteome</keyword>
<evidence type="ECO:0000313" key="4">
    <source>
        <dbReference type="Proteomes" id="UP000190539"/>
    </source>
</evidence>
<feature type="compositionally biased region" description="Low complexity" evidence="1">
    <location>
        <begin position="330"/>
        <end position="344"/>
    </location>
</feature>
<organism evidence="3 4">
    <name type="scientific">Streptomyces tsukubensis</name>
    <dbReference type="NCBI Taxonomy" id="83656"/>
    <lineage>
        <taxon>Bacteria</taxon>
        <taxon>Bacillati</taxon>
        <taxon>Actinomycetota</taxon>
        <taxon>Actinomycetes</taxon>
        <taxon>Kitasatosporales</taxon>
        <taxon>Streptomycetaceae</taxon>
        <taxon>Streptomyces</taxon>
    </lineage>
</organism>
<dbReference type="GO" id="GO:0016491">
    <property type="term" value="F:oxidoreductase activity"/>
    <property type="evidence" value="ECO:0007669"/>
    <property type="project" value="InterPro"/>
</dbReference>
<protein>
    <submittedName>
        <fullName evidence="3">Aldo/keto reductase</fullName>
    </submittedName>
</protein>
<dbReference type="CDD" id="cd19152">
    <property type="entry name" value="AKR_AKR15A"/>
    <property type="match status" value="1"/>
</dbReference>
<dbReference type="OrthoDB" id="9768851at2"/>
<evidence type="ECO:0000256" key="1">
    <source>
        <dbReference type="SAM" id="MobiDB-lite"/>
    </source>
</evidence>
<dbReference type="InterPro" id="IPR020471">
    <property type="entry name" value="AKR"/>
</dbReference>
<gene>
    <name evidence="3" type="ORF">B1H18_34320</name>
</gene>
<dbReference type="PANTHER" id="PTHR42686:SF1">
    <property type="entry name" value="GH17980P-RELATED"/>
    <property type="match status" value="1"/>
</dbReference>
<dbReference type="STRING" id="83656.B1H18_34320"/>
<proteinExistence type="predicted"/>
<dbReference type="RefSeq" id="WP_077974525.1">
    <property type="nucleotide sequence ID" value="NZ_CP045178.1"/>
</dbReference>
<dbReference type="GO" id="GO:0005829">
    <property type="term" value="C:cytosol"/>
    <property type="evidence" value="ECO:0007669"/>
    <property type="project" value="TreeGrafter"/>
</dbReference>
<dbReference type="Pfam" id="PF00248">
    <property type="entry name" value="Aldo_ket_red"/>
    <property type="match status" value="1"/>
</dbReference>
<evidence type="ECO:0000259" key="2">
    <source>
        <dbReference type="Pfam" id="PF00248"/>
    </source>
</evidence>
<sequence length="355" mass="37391">MSAGREPLATDRLGRSGLSVTTLGFGAASVGGLYAPLSDDAAHATLQAAWDEGIRYFDTAPHYGVGLSEERVGRFLAGKPRDSYVLSTKVGRLLIPYEGPAEDVQGVDGFHGTPKRTRVTDYSGDGIRRSLDESLTRLGLDRVDIVHIHDPDDHAEQALDESYPALEELRGQGVISSIGVGMNQTAVPARFVRDTDIDCLLIAGRYTLLDTSASNELFPLCLERGVDVVGAGAFNSGLLAAPEPGARFDYAEAPEPMLRAARGIAEVCARHGVAPAAAALAFTGAHPAVRTVLAGMRTAQEVRQNALAARTEIPRDLWSDLAAEGLLPTGAHVPAGRAPGPGAPTETPTRKRGSV</sequence>
<dbReference type="SUPFAM" id="SSF51430">
    <property type="entry name" value="NAD(P)-linked oxidoreductase"/>
    <property type="match status" value="1"/>
</dbReference>
<dbReference type="AlphaFoldDB" id="A0A1V3ZYW3"/>
<dbReference type="InterPro" id="IPR023210">
    <property type="entry name" value="NADP_OxRdtase_dom"/>
</dbReference>
<evidence type="ECO:0000313" key="3">
    <source>
        <dbReference type="EMBL" id="OON71317.1"/>
    </source>
</evidence>
<dbReference type="Gene3D" id="3.20.20.100">
    <property type="entry name" value="NADP-dependent oxidoreductase domain"/>
    <property type="match status" value="1"/>
</dbReference>
<feature type="domain" description="NADP-dependent oxidoreductase" evidence="2">
    <location>
        <begin position="23"/>
        <end position="320"/>
    </location>
</feature>
<dbReference type="PANTHER" id="PTHR42686">
    <property type="entry name" value="GH17980P-RELATED"/>
    <property type="match status" value="1"/>
</dbReference>